<evidence type="ECO:0000313" key="2">
    <source>
        <dbReference type="EMBL" id="TDD05379.1"/>
    </source>
</evidence>
<dbReference type="EMBL" id="SMKO01000039">
    <property type="protein sequence ID" value="TDD05379.1"/>
    <property type="molecule type" value="Genomic_DNA"/>
</dbReference>
<name>A0A4R4VI75_9ACTN</name>
<reference evidence="2 3" key="1">
    <citation type="submission" date="2019-03" db="EMBL/GenBank/DDBJ databases">
        <title>Draft genome sequences of novel Actinobacteria.</title>
        <authorList>
            <person name="Sahin N."/>
            <person name="Ay H."/>
            <person name="Saygin H."/>
        </authorList>
    </citation>
    <scope>NUCLEOTIDE SEQUENCE [LARGE SCALE GENOMIC DNA]</scope>
    <source>
        <strain evidence="2 3">KC310</strain>
    </source>
</reference>
<gene>
    <name evidence="2" type="ORF">E1292_17070</name>
</gene>
<evidence type="ECO:0000313" key="3">
    <source>
        <dbReference type="Proteomes" id="UP000295258"/>
    </source>
</evidence>
<dbReference type="InterPro" id="IPR024072">
    <property type="entry name" value="DHFR-like_dom_sf"/>
</dbReference>
<dbReference type="GO" id="GO:0008703">
    <property type="term" value="F:5-amino-6-(5-phosphoribosylamino)uracil reductase activity"/>
    <property type="evidence" value="ECO:0007669"/>
    <property type="project" value="InterPro"/>
</dbReference>
<dbReference type="AlphaFoldDB" id="A0A4R4VI75"/>
<sequence length="195" mass="21596">MALIRLYMTISLDGYVTGPRDSLNTPMGIGGFRLFNWLDRRNDPGPSGQVYTEVLATRAVISGRRTYEHAGRWQGDHHDGVPIFVLTHNVPDDPPPGCVRYVTDVHQCAAQARAAAGDGDVMVHGAGAAQALLRAGQLDELELHVVPVLLGQGRRLFDNLPAEHIELDAVRRLTTPQVEDLAQHVTHMRYRIRRP</sequence>
<dbReference type="Proteomes" id="UP000295258">
    <property type="component" value="Unassembled WGS sequence"/>
</dbReference>
<dbReference type="Gene3D" id="3.40.430.10">
    <property type="entry name" value="Dihydrofolate Reductase, subunit A"/>
    <property type="match status" value="1"/>
</dbReference>
<evidence type="ECO:0000259" key="1">
    <source>
        <dbReference type="Pfam" id="PF01872"/>
    </source>
</evidence>
<accession>A0A4R4VI75</accession>
<dbReference type="Pfam" id="PF01872">
    <property type="entry name" value="RibD_C"/>
    <property type="match status" value="1"/>
</dbReference>
<protein>
    <submittedName>
        <fullName evidence="2">Dihydrofolate reductase</fullName>
    </submittedName>
</protein>
<organism evidence="2 3">
    <name type="scientific">Nonomuraea deserti</name>
    <dbReference type="NCBI Taxonomy" id="1848322"/>
    <lineage>
        <taxon>Bacteria</taxon>
        <taxon>Bacillati</taxon>
        <taxon>Actinomycetota</taxon>
        <taxon>Actinomycetes</taxon>
        <taxon>Streptosporangiales</taxon>
        <taxon>Streptosporangiaceae</taxon>
        <taxon>Nonomuraea</taxon>
    </lineage>
</organism>
<proteinExistence type="predicted"/>
<dbReference type="GO" id="GO:0009231">
    <property type="term" value="P:riboflavin biosynthetic process"/>
    <property type="evidence" value="ECO:0007669"/>
    <property type="project" value="InterPro"/>
</dbReference>
<keyword evidence="3" id="KW-1185">Reference proteome</keyword>
<feature type="domain" description="Bacterial bifunctional deaminase-reductase C-terminal" evidence="1">
    <location>
        <begin position="104"/>
        <end position="171"/>
    </location>
</feature>
<dbReference type="InterPro" id="IPR002734">
    <property type="entry name" value="RibDG_C"/>
</dbReference>
<comment type="caution">
    <text evidence="2">The sequence shown here is derived from an EMBL/GenBank/DDBJ whole genome shotgun (WGS) entry which is preliminary data.</text>
</comment>
<dbReference type="SUPFAM" id="SSF53597">
    <property type="entry name" value="Dihydrofolate reductase-like"/>
    <property type="match status" value="1"/>
</dbReference>